<evidence type="ECO:0000259" key="3">
    <source>
        <dbReference type="Pfam" id="PF00892"/>
    </source>
</evidence>
<feature type="domain" description="EamA" evidence="3">
    <location>
        <begin position="87"/>
        <end position="219"/>
    </location>
</feature>
<dbReference type="PANTHER" id="PTHR22911">
    <property type="entry name" value="ACYL-MALONYL CONDENSING ENZYME-RELATED"/>
    <property type="match status" value="1"/>
</dbReference>
<dbReference type="OrthoDB" id="9812899at2"/>
<evidence type="ECO:0000313" key="5">
    <source>
        <dbReference type="Proteomes" id="UP000434582"/>
    </source>
</evidence>
<evidence type="ECO:0000313" key="4">
    <source>
        <dbReference type="EMBL" id="MQX37844.1"/>
    </source>
</evidence>
<dbReference type="InterPro" id="IPR000620">
    <property type="entry name" value="EamA_dom"/>
</dbReference>
<keyword evidence="5" id="KW-1185">Reference proteome</keyword>
<feature type="transmembrane region" description="Helical" evidence="2">
    <location>
        <begin position="259"/>
        <end position="277"/>
    </location>
</feature>
<dbReference type="EMBL" id="WIVE01000058">
    <property type="protein sequence ID" value="MQX37844.1"/>
    <property type="molecule type" value="Genomic_DNA"/>
</dbReference>
<dbReference type="GO" id="GO:0016020">
    <property type="term" value="C:membrane"/>
    <property type="evidence" value="ECO:0007669"/>
    <property type="project" value="InterPro"/>
</dbReference>
<gene>
    <name evidence="4" type="ORF">GHC57_15090</name>
</gene>
<organism evidence="4 5">
    <name type="scientific">Roseospira navarrensis</name>
    <dbReference type="NCBI Taxonomy" id="140058"/>
    <lineage>
        <taxon>Bacteria</taxon>
        <taxon>Pseudomonadati</taxon>
        <taxon>Pseudomonadota</taxon>
        <taxon>Alphaproteobacteria</taxon>
        <taxon>Rhodospirillales</taxon>
        <taxon>Rhodospirillaceae</taxon>
        <taxon>Roseospira</taxon>
    </lineage>
</organism>
<protein>
    <submittedName>
        <fullName evidence="4">EamA family transporter</fullName>
    </submittedName>
</protein>
<keyword evidence="2" id="KW-0472">Membrane</keyword>
<keyword evidence="2" id="KW-1133">Transmembrane helix</keyword>
<dbReference type="Proteomes" id="UP000434582">
    <property type="component" value="Unassembled WGS sequence"/>
</dbReference>
<feature type="transmembrane region" description="Helical" evidence="2">
    <location>
        <begin position="175"/>
        <end position="194"/>
    </location>
</feature>
<dbReference type="PANTHER" id="PTHR22911:SF135">
    <property type="entry name" value="BLR4310 PROTEIN"/>
    <property type="match status" value="1"/>
</dbReference>
<feature type="transmembrane region" description="Helical" evidence="2">
    <location>
        <begin position="117"/>
        <end position="138"/>
    </location>
</feature>
<dbReference type="Pfam" id="PF00892">
    <property type="entry name" value="EamA"/>
    <property type="match status" value="2"/>
</dbReference>
<dbReference type="AlphaFoldDB" id="A0A7X1ZFY8"/>
<feature type="transmembrane region" description="Helical" evidence="2">
    <location>
        <begin position="289"/>
        <end position="309"/>
    </location>
</feature>
<dbReference type="InterPro" id="IPR037185">
    <property type="entry name" value="EmrE-like"/>
</dbReference>
<reference evidence="4 5" key="1">
    <citation type="submission" date="2019-10" db="EMBL/GenBank/DDBJ databases">
        <title>Draft whole-genome sequence of the purple nonsulfur photosynthetic bacterium Roseospira navarrensis DSM 15114.</title>
        <authorList>
            <person name="Kyndt J.A."/>
            <person name="Meyer T.E."/>
        </authorList>
    </citation>
    <scope>NUCLEOTIDE SEQUENCE [LARGE SCALE GENOMIC DNA]</scope>
    <source>
        <strain evidence="4 5">DSM 15114</strain>
    </source>
</reference>
<feature type="transmembrane region" description="Helical" evidence="2">
    <location>
        <begin position="85"/>
        <end position="105"/>
    </location>
</feature>
<sequence>MIDKTNQVEDIPVSFRCGGGMAPPVPPCPDAAVPIREDRASALPSGSEDSHMATFPRSRQPTGVGPASAPPPMGPSDPASTDRPFGGILFMLAAVALFSVMDTLAKALTTTFPVGQILFFRASAALLVLVPLAWSLGGPKLWRQVRGAELKLLLAGLLGAGALSGFLMAWRTMPLVDLAAVLFTAPLIVTALSVPLLGERVGVHRWSAVMIGFVGVLVALQPGGVGFGPGTLWAALGTLSYAFWVMSLRTAGKAVSSHLVAVTNAIIMLALSVPLILWQWTPPSLPETAALTGLGIIGGLAQLCLVRAFSLAPAALVAPFDYSYIAYATVLGYAVFGDFPTSSTWIGLALLTASGLYIIHRERVTARRRARS</sequence>
<feature type="transmembrane region" description="Helical" evidence="2">
    <location>
        <begin position="316"/>
        <end position="336"/>
    </location>
</feature>
<name>A0A7X1ZFY8_9PROT</name>
<feature type="transmembrane region" description="Helical" evidence="2">
    <location>
        <begin position="206"/>
        <end position="224"/>
    </location>
</feature>
<feature type="transmembrane region" description="Helical" evidence="2">
    <location>
        <begin position="342"/>
        <end position="359"/>
    </location>
</feature>
<keyword evidence="2" id="KW-0812">Transmembrane</keyword>
<feature type="domain" description="EamA" evidence="3">
    <location>
        <begin position="229"/>
        <end position="354"/>
    </location>
</feature>
<comment type="caution">
    <text evidence="4">The sequence shown here is derived from an EMBL/GenBank/DDBJ whole genome shotgun (WGS) entry which is preliminary data.</text>
</comment>
<feature type="transmembrane region" description="Helical" evidence="2">
    <location>
        <begin position="230"/>
        <end position="247"/>
    </location>
</feature>
<feature type="region of interest" description="Disordered" evidence="1">
    <location>
        <begin position="28"/>
        <end position="79"/>
    </location>
</feature>
<evidence type="ECO:0000256" key="2">
    <source>
        <dbReference type="SAM" id="Phobius"/>
    </source>
</evidence>
<evidence type="ECO:0000256" key="1">
    <source>
        <dbReference type="SAM" id="MobiDB-lite"/>
    </source>
</evidence>
<feature type="transmembrane region" description="Helical" evidence="2">
    <location>
        <begin position="150"/>
        <end position="169"/>
    </location>
</feature>
<dbReference type="SUPFAM" id="SSF103481">
    <property type="entry name" value="Multidrug resistance efflux transporter EmrE"/>
    <property type="match status" value="2"/>
</dbReference>
<accession>A0A7X1ZFY8</accession>
<proteinExistence type="predicted"/>